<organism evidence="3 4">
    <name type="scientific">Pristionchus entomophagus</name>
    <dbReference type="NCBI Taxonomy" id="358040"/>
    <lineage>
        <taxon>Eukaryota</taxon>
        <taxon>Metazoa</taxon>
        <taxon>Ecdysozoa</taxon>
        <taxon>Nematoda</taxon>
        <taxon>Chromadorea</taxon>
        <taxon>Rhabditida</taxon>
        <taxon>Rhabditina</taxon>
        <taxon>Diplogasteromorpha</taxon>
        <taxon>Diplogasteroidea</taxon>
        <taxon>Neodiplogasteridae</taxon>
        <taxon>Pristionchus</taxon>
    </lineage>
</organism>
<sequence>GPRSPLRRSLPSPSLTRMTPLLLLGWIAAVTFLLLTCKKKAKTDAKESTCTEGTKKSNPQSKEVQEHNAKINAGMKRPQKDDETVDDQNTDWGQPQKVDIVADPTSLKPDSVNSKATKVDSKKG</sequence>
<keyword evidence="4" id="KW-1185">Reference proteome</keyword>
<feature type="non-terminal residue" evidence="3">
    <location>
        <position position="1"/>
    </location>
</feature>
<evidence type="ECO:0000256" key="2">
    <source>
        <dbReference type="SAM" id="Phobius"/>
    </source>
</evidence>
<gene>
    <name evidence="3" type="ORF">PENTCL1PPCAC_27145</name>
</gene>
<proteinExistence type="predicted"/>
<dbReference type="EMBL" id="BTSX01000006">
    <property type="protein sequence ID" value="GMT04971.1"/>
    <property type="molecule type" value="Genomic_DNA"/>
</dbReference>
<keyword evidence="2" id="KW-0472">Membrane</keyword>
<name>A0AAV5UEU1_9BILA</name>
<feature type="region of interest" description="Disordered" evidence="1">
    <location>
        <begin position="43"/>
        <end position="124"/>
    </location>
</feature>
<keyword evidence="2" id="KW-0812">Transmembrane</keyword>
<keyword evidence="2" id="KW-1133">Transmembrane helix</keyword>
<evidence type="ECO:0000313" key="4">
    <source>
        <dbReference type="Proteomes" id="UP001432027"/>
    </source>
</evidence>
<dbReference type="Proteomes" id="UP001432027">
    <property type="component" value="Unassembled WGS sequence"/>
</dbReference>
<evidence type="ECO:0000313" key="3">
    <source>
        <dbReference type="EMBL" id="GMT04971.1"/>
    </source>
</evidence>
<feature type="transmembrane region" description="Helical" evidence="2">
    <location>
        <begin position="20"/>
        <end position="37"/>
    </location>
</feature>
<feature type="compositionally biased region" description="Basic and acidic residues" evidence="1">
    <location>
        <begin position="43"/>
        <end position="55"/>
    </location>
</feature>
<comment type="caution">
    <text evidence="3">The sequence shown here is derived from an EMBL/GenBank/DDBJ whole genome shotgun (WGS) entry which is preliminary data.</text>
</comment>
<dbReference type="AlphaFoldDB" id="A0AAV5UEU1"/>
<evidence type="ECO:0000256" key="1">
    <source>
        <dbReference type="SAM" id="MobiDB-lite"/>
    </source>
</evidence>
<reference evidence="3" key="1">
    <citation type="submission" date="2023-10" db="EMBL/GenBank/DDBJ databases">
        <title>Genome assembly of Pristionchus species.</title>
        <authorList>
            <person name="Yoshida K."/>
            <person name="Sommer R.J."/>
        </authorList>
    </citation>
    <scope>NUCLEOTIDE SEQUENCE</scope>
    <source>
        <strain evidence="3">RS0144</strain>
    </source>
</reference>
<accession>A0AAV5UEU1</accession>
<protein>
    <submittedName>
        <fullName evidence="3">Uncharacterized protein</fullName>
    </submittedName>
</protein>